<name>Q0K0F9_CUPNH</name>
<dbReference type="GO" id="GO:0043565">
    <property type="term" value="F:sequence-specific DNA binding"/>
    <property type="evidence" value="ECO:0007669"/>
    <property type="project" value="InterPro"/>
</dbReference>
<keyword evidence="7" id="KW-1185">Reference proteome</keyword>
<keyword evidence="3" id="KW-0804">Transcription</keyword>
<dbReference type="EMBL" id="CP039288">
    <property type="protein sequence ID" value="QCC04347.1"/>
    <property type="molecule type" value="Genomic_DNA"/>
</dbReference>
<evidence type="ECO:0000259" key="4">
    <source>
        <dbReference type="PROSITE" id="PS01124"/>
    </source>
</evidence>
<keyword evidence="2" id="KW-0238">DNA-binding</keyword>
<dbReference type="Gene3D" id="1.10.10.60">
    <property type="entry name" value="Homeodomain-like"/>
    <property type="match status" value="2"/>
</dbReference>
<dbReference type="RefSeq" id="WP_011617436.1">
    <property type="nucleotide sequence ID" value="NC_008314.1"/>
</dbReference>
<dbReference type="InterPro" id="IPR032783">
    <property type="entry name" value="AraC_lig"/>
</dbReference>
<dbReference type="Pfam" id="PF12833">
    <property type="entry name" value="HTH_18"/>
    <property type="match status" value="1"/>
</dbReference>
<evidence type="ECO:0000256" key="3">
    <source>
        <dbReference type="ARBA" id="ARBA00023163"/>
    </source>
</evidence>
<dbReference type="AlphaFoldDB" id="Q0K0F9"/>
<evidence type="ECO:0000256" key="2">
    <source>
        <dbReference type="ARBA" id="ARBA00023125"/>
    </source>
</evidence>
<evidence type="ECO:0000313" key="7">
    <source>
        <dbReference type="Proteomes" id="UP000008210"/>
    </source>
</evidence>
<feature type="domain" description="HTH araC/xylS-type" evidence="4">
    <location>
        <begin position="204"/>
        <end position="302"/>
    </location>
</feature>
<proteinExistence type="predicted"/>
<dbReference type="InterPro" id="IPR009057">
    <property type="entry name" value="Homeodomain-like_sf"/>
</dbReference>
<dbReference type="PROSITE" id="PS01124">
    <property type="entry name" value="HTH_ARAC_FAMILY_2"/>
    <property type="match status" value="1"/>
</dbReference>
<dbReference type="Proteomes" id="UP000008210">
    <property type="component" value="Chromosome 2"/>
</dbReference>
<dbReference type="HOGENOM" id="CLU_000445_81_0_4"/>
<dbReference type="KEGG" id="reh:H16_B1733"/>
<protein>
    <submittedName>
        <fullName evidence="6">AraC family transcriptional regulator</fullName>
    </submittedName>
    <submittedName>
        <fullName evidence="5">Transcriptional regulator, AraC-family</fullName>
    </submittedName>
</protein>
<organism evidence="5 7">
    <name type="scientific">Cupriavidus necator (strain ATCC 17699 / DSM 428 / KCTC 22496 / NCIMB 10442 / H16 / Stanier 337)</name>
    <name type="common">Ralstonia eutropha</name>
    <dbReference type="NCBI Taxonomy" id="381666"/>
    <lineage>
        <taxon>Bacteria</taxon>
        <taxon>Pseudomonadati</taxon>
        <taxon>Pseudomonadota</taxon>
        <taxon>Betaproteobacteria</taxon>
        <taxon>Burkholderiales</taxon>
        <taxon>Burkholderiaceae</taxon>
        <taxon>Cupriavidus</taxon>
    </lineage>
</organism>
<dbReference type="PANTHER" id="PTHR46796:SF7">
    <property type="entry name" value="ARAC FAMILY TRANSCRIPTIONAL REGULATOR"/>
    <property type="match status" value="1"/>
</dbReference>
<dbReference type="STRING" id="381666.H16_B1733"/>
<dbReference type="Proteomes" id="UP000296079">
    <property type="component" value="Chromosome 2"/>
</dbReference>
<sequence>MNEDPLTDILTLASAQCVDVGSLAAGGSWALRFPPPGQLKFMVVVKGACWLTIEGMTAPREVTRGDVFVLPADLAFVLASDLQTASVDGRELFSGALESKVTLGHGLDFFAVGAHIALDRERGKLLSEVLPPYLHIGGNSAEAAVVQWLLNQLVQELVSERPGVALATRQLAQLLCVQAIRSYLDASGPCVAGWVKALSDERLAPALRLMHREPGRAWELGQLAKEVAMSRSSFAIRFKAGAGIPPLTYLQNLRMCLAEYELREGVMPISELGRSLGYSSESAFSSAFKRSSGMAPGRYRCLFAKASR</sequence>
<evidence type="ECO:0000313" key="5">
    <source>
        <dbReference type="EMBL" id="CAJ96515.1"/>
    </source>
</evidence>
<dbReference type="PANTHER" id="PTHR46796">
    <property type="entry name" value="HTH-TYPE TRANSCRIPTIONAL ACTIVATOR RHAS-RELATED"/>
    <property type="match status" value="1"/>
</dbReference>
<dbReference type="eggNOG" id="COG2207">
    <property type="taxonomic scope" value="Bacteria"/>
</dbReference>
<dbReference type="PROSITE" id="PS00041">
    <property type="entry name" value="HTH_ARAC_FAMILY_1"/>
    <property type="match status" value="1"/>
</dbReference>
<dbReference type="InterPro" id="IPR020449">
    <property type="entry name" value="Tscrpt_reg_AraC-type_HTH"/>
</dbReference>
<keyword evidence="1" id="KW-0805">Transcription regulation</keyword>
<dbReference type="GO" id="GO:0003700">
    <property type="term" value="F:DNA-binding transcription factor activity"/>
    <property type="evidence" value="ECO:0007669"/>
    <property type="project" value="InterPro"/>
</dbReference>
<reference evidence="5 7" key="1">
    <citation type="journal article" date="2006" name="Nat. Biotechnol.">
        <title>Genome sequence of the bioplastic-producing 'Knallgas' bacterium Ralstonia eutropha H16.</title>
        <authorList>
            <person name="Pohlmann A."/>
            <person name="Fricke W.F."/>
            <person name="Reinecke F."/>
            <person name="Kusian B."/>
            <person name="Liesegang H."/>
            <person name="Cramm R."/>
            <person name="Eitinger T."/>
            <person name="Ewering C."/>
            <person name="Potter M."/>
            <person name="Schwartz E."/>
            <person name="Strittmatter A."/>
            <person name="Voss I."/>
            <person name="Gottschalk G."/>
            <person name="Steinbuechel A."/>
            <person name="Friedrich B."/>
            <person name="Bowien B."/>
        </authorList>
    </citation>
    <scope>NUCLEOTIDE SEQUENCE [LARGE SCALE GENOMIC DNA]</scope>
    <source>
        <strain evidence="7">ATCC 17699 / DSM 428 / KCTC 22496 / NCIMB 10442 / H16 / Stanier 337</strain>
        <strain evidence="5">H16</strain>
    </source>
</reference>
<evidence type="ECO:0000313" key="8">
    <source>
        <dbReference type="Proteomes" id="UP000296079"/>
    </source>
</evidence>
<dbReference type="PRINTS" id="PR00032">
    <property type="entry name" value="HTHARAC"/>
</dbReference>
<dbReference type="Pfam" id="PF12852">
    <property type="entry name" value="Cupin_6"/>
    <property type="match status" value="1"/>
</dbReference>
<dbReference type="OrthoDB" id="9789899at2"/>
<dbReference type="SMART" id="SM00342">
    <property type="entry name" value="HTH_ARAC"/>
    <property type="match status" value="1"/>
</dbReference>
<dbReference type="InterPro" id="IPR018062">
    <property type="entry name" value="HTH_AraC-typ_CS"/>
</dbReference>
<reference evidence="6 8" key="2">
    <citation type="submission" date="2019-04" db="EMBL/GenBank/DDBJ databases">
        <title>Long-read de novo sequencing of Cupriavidus necator H16.</title>
        <authorList>
            <person name="Little G.T."/>
            <person name="Ehsaan M."/>
            <person name="Arenas-Lopez C."/>
            <person name="Jawed K."/>
            <person name="Winzer K."/>
            <person name="Kovacs K."/>
            <person name="Malys N."/>
            <person name="Minton N.P."/>
        </authorList>
    </citation>
    <scope>NUCLEOTIDE SEQUENCE [LARGE SCALE GENOMIC DNA]</scope>
    <source>
        <strain evidence="6 8">H16</strain>
    </source>
</reference>
<dbReference type="EMBL" id="AM260480">
    <property type="protein sequence ID" value="CAJ96515.1"/>
    <property type="molecule type" value="Genomic_DNA"/>
</dbReference>
<gene>
    <name evidence="5" type="ordered locus">H16_B1733</name>
    <name evidence="6" type="ORF">E6A55_27940</name>
</gene>
<evidence type="ECO:0000313" key="6">
    <source>
        <dbReference type="EMBL" id="QCC04347.1"/>
    </source>
</evidence>
<dbReference type="InterPro" id="IPR050204">
    <property type="entry name" value="AraC_XylS_family_regulators"/>
</dbReference>
<evidence type="ECO:0000256" key="1">
    <source>
        <dbReference type="ARBA" id="ARBA00023015"/>
    </source>
</evidence>
<dbReference type="SUPFAM" id="SSF46689">
    <property type="entry name" value="Homeodomain-like"/>
    <property type="match status" value="2"/>
</dbReference>
<dbReference type="InterPro" id="IPR018060">
    <property type="entry name" value="HTH_AraC"/>
</dbReference>
<accession>Q0K0F9</accession>